<comment type="similarity">
    <text evidence="1">Belongs to the bacterial solute-binding protein 7 family.</text>
</comment>
<dbReference type="GO" id="GO:0030288">
    <property type="term" value="C:outer membrane-bounded periplasmic space"/>
    <property type="evidence" value="ECO:0007669"/>
    <property type="project" value="InterPro"/>
</dbReference>
<name>A0A0A2YN81_9PAST</name>
<dbReference type="EMBL" id="JPXS01000034">
    <property type="protein sequence ID" value="KGQ31297.1"/>
    <property type="molecule type" value="Genomic_DNA"/>
</dbReference>
<dbReference type="InterPro" id="IPR004682">
    <property type="entry name" value="TRAP_DctP"/>
</dbReference>
<dbReference type="AlphaFoldDB" id="A0A0A2YN81"/>
<keyword evidence="3" id="KW-0732">Signal</keyword>
<accession>A0A0A2YN81</accession>
<organism evidence="4 5">
    <name type="scientific">Gallibacterium anatis</name>
    <dbReference type="NCBI Taxonomy" id="750"/>
    <lineage>
        <taxon>Bacteria</taxon>
        <taxon>Pseudomonadati</taxon>
        <taxon>Pseudomonadota</taxon>
        <taxon>Gammaproteobacteria</taxon>
        <taxon>Pasteurellales</taxon>
        <taxon>Pasteurellaceae</taxon>
        <taxon>Gallibacterium</taxon>
    </lineage>
</organism>
<dbReference type="Pfam" id="PF03480">
    <property type="entry name" value="DctP"/>
    <property type="match status" value="1"/>
</dbReference>
<dbReference type="InterPro" id="IPR038404">
    <property type="entry name" value="TRAP_DctP_sf"/>
</dbReference>
<dbReference type="Proteomes" id="UP000030526">
    <property type="component" value="Unassembled WGS sequence"/>
</dbReference>
<evidence type="ECO:0000256" key="3">
    <source>
        <dbReference type="ARBA" id="ARBA00022729"/>
    </source>
</evidence>
<dbReference type="NCBIfam" id="NF037995">
    <property type="entry name" value="TRAP_S1"/>
    <property type="match status" value="1"/>
</dbReference>
<evidence type="ECO:0000313" key="5">
    <source>
        <dbReference type="Proteomes" id="UP000030526"/>
    </source>
</evidence>
<protein>
    <submittedName>
        <fullName evidence="4">C4-dicarboxylate ABC transporter substrate-binding protein</fullName>
    </submittedName>
</protein>
<dbReference type="Gene3D" id="3.40.190.170">
    <property type="entry name" value="Bacterial extracellular solute-binding protein, family 7"/>
    <property type="match status" value="1"/>
</dbReference>
<dbReference type="PANTHER" id="PTHR33376:SF7">
    <property type="entry name" value="C4-DICARBOXYLATE-BINDING PROTEIN DCTB"/>
    <property type="match status" value="1"/>
</dbReference>
<gene>
    <name evidence="4" type="ORF">JP32_06905</name>
</gene>
<dbReference type="PIRSF" id="PIRSF006470">
    <property type="entry name" value="DctB"/>
    <property type="match status" value="1"/>
</dbReference>
<keyword evidence="2" id="KW-0813">Transport</keyword>
<evidence type="ECO:0000313" key="4">
    <source>
        <dbReference type="EMBL" id="KGQ31297.1"/>
    </source>
</evidence>
<dbReference type="InterPro" id="IPR018389">
    <property type="entry name" value="DctP_fam"/>
</dbReference>
<dbReference type="CDD" id="cd13675">
    <property type="entry name" value="PBP2_TRAP_SBP_like_5"/>
    <property type="match status" value="1"/>
</dbReference>
<dbReference type="GO" id="GO:0055085">
    <property type="term" value="P:transmembrane transport"/>
    <property type="evidence" value="ECO:0007669"/>
    <property type="project" value="InterPro"/>
</dbReference>
<dbReference type="PANTHER" id="PTHR33376">
    <property type="match status" value="1"/>
</dbReference>
<evidence type="ECO:0000256" key="2">
    <source>
        <dbReference type="ARBA" id="ARBA00022448"/>
    </source>
</evidence>
<proteinExistence type="inferred from homology"/>
<comment type="caution">
    <text evidence="4">The sequence shown here is derived from an EMBL/GenBank/DDBJ whole genome shotgun (WGS) entry which is preliminary data.</text>
</comment>
<reference evidence="4 5" key="1">
    <citation type="submission" date="2014-08" db="EMBL/GenBank/DDBJ databases">
        <title>Chaperone-usher fimbriae in a diverse selection of Gallibacterium genomes.</title>
        <authorList>
            <person name="Kudirkiene E."/>
            <person name="Bager R.J."/>
            <person name="Johnson T.J."/>
            <person name="Bojesen A.M."/>
        </authorList>
    </citation>
    <scope>NUCLEOTIDE SEQUENCE [LARGE SCALE GENOMIC DNA]</scope>
    <source>
        <strain evidence="4 5">20558/3kl.</strain>
    </source>
</reference>
<evidence type="ECO:0000256" key="1">
    <source>
        <dbReference type="ARBA" id="ARBA00009023"/>
    </source>
</evidence>
<dbReference type="NCBIfam" id="TIGR00787">
    <property type="entry name" value="dctP"/>
    <property type="match status" value="1"/>
</dbReference>
<sequence length="334" mass="37749">MSMKKIISLIVLIGILGYFAIAKDNHSYMQPNNGTITLKMSQVSSEKGAIGQSMEKFAQLIHQRTNGRYTINTFHNGQLGGERDSLENAQMGIIDLTVVNQSVLANFIPDISALDIPYMITSKEHADNIFLGNIGEHYLKELDKVGLKGISIWESGFRNLTNSKRPINNVQDVKALRIRTMENKIHQEFWRSLNADPVPMAWSEAYTAMQQGAIDGQENPILVILTNNVGLVNKQLAITEHVYSTVFIIMSPKLWSHLSEEDKKIFTDTAKEVAIYERKINRSLEEDALNELKKSGVSVTYPDKKGFIKMSESFRNSFQSKYSEVFKEIEKAKP</sequence>